<dbReference type="Proteomes" id="UP000095280">
    <property type="component" value="Unplaced"/>
</dbReference>
<proteinExistence type="predicted"/>
<reference evidence="2" key="1">
    <citation type="submission" date="2016-11" db="UniProtKB">
        <authorList>
            <consortium name="WormBaseParasite"/>
        </authorList>
    </citation>
    <scope>IDENTIFICATION</scope>
</reference>
<evidence type="ECO:0000313" key="1">
    <source>
        <dbReference type="Proteomes" id="UP000095280"/>
    </source>
</evidence>
<evidence type="ECO:0000313" key="2">
    <source>
        <dbReference type="WBParaSite" id="maker-uti_cns_0047749-snap-gene-0.15-mRNA-1"/>
    </source>
</evidence>
<organism evidence="1 2">
    <name type="scientific">Macrostomum lignano</name>
    <dbReference type="NCBI Taxonomy" id="282301"/>
    <lineage>
        <taxon>Eukaryota</taxon>
        <taxon>Metazoa</taxon>
        <taxon>Spiralia</taxon>
        <taxon>Lophotrochozoa</taxon>
        <taxon>Platyhelminthes</taxon>
        <taxon>Rhabditophora</taxon>
        <taxon>Macrostomorpha</taxon>
        <taxon>Macrostomida</taxon>
        <taxon>Macrostomidae</taxon>
        <taxon>Macrostomum</taxon>
    </lineage>
</organism>
<protein>
    <submittedName>
        <fullName evidence="2">Histone H4</fullName>
    </submittedName>
</protein>
<sequence length="118" mass="13166">MSGSSVALQLVGSKLNFSRHHCHKRQLSTAGGRCTKDVARRILKKLMTASLMELYSFAGRKGKLAFKTTKLAWRRRRRVALRDGDFVLAISWAVGEDGRVAHAQRLAQQVAVHRVQGP</sequence>
<dbReference type="AlphaFoldDB" id="A0A1I8JGU7"/>
<keyword evidence="1" id="KW-1185">Reference proteome</keyword>
<accession>A0A1I8JGU7</accession>
<name>A0A1I8JGU7_9PLAT</name>
<dbReference type="WBParaSite" id="maker-uti_cns_0047749-snap-gene-0.15-mRNA-1">
    <property type="protein sequence ID" value="maker-uti_cns_0047749-snap-gene-0.15-mRNA-1"/>
    <property type="gene ID" value="maker-uti_cns_0047749-snap-gene-0.15"/>
</dbReference>